<feature type="transmembrane region" description="Helical" evidence="9">
    <location>
        <begin position="48"/>
        <end position="65"/>
    </location>
</feature>
<evidence type="ECO:0000256" key="7">
    <source>
        <dbReference type="ARBA" id="ARBA00023065"/>
    </source>
</evidence>
<evidence type="ECO:0000256" key="3">
    <source>
        <dbReference type="ARBA" id="ARBA00022448"/>
    </source>
</evidence>
<dbReference type="InterPro" id="IPR058533">
    <property type="entry name" value="Cation_efflux_TM"/>
</dbReference>
<evidence type="ECO:0000256" key="1">
    <source>
        <dbReference type="ARBA" id="ARBA00004141"/>
    </source>
</evidence>
<dbReference type="InterPro" id="IPR027469">
    <property type="entry name" value="Cation_efflux_TMD_sf"/>
</dbReference>
<organism evidence="12 13">
    <name type="scientific">Sulfitobacter sabulilitoris</name>
    <dbReference type="NCBI Taxonomy" id="2562655"/>
    <lineage>
        <taxon>Bacteria</taxon>
        <taxon>Pseudomonadati</taxon>
        <taxon>Pseudomonadota</taxon>
        <taxon>Alphaproteobacteria</taxon>
        <taxon>Rhodobacterales</taxon>
        <taxon>Roseobacteraceae</taxon>
        <taxon>Sulfitobacter</taxon>
    </lineage>
</organism>
<keyword evidence="7" id="KW-0406">Ion transport</keyword>
<evidence type="ECO:0000256" key="6">
    <source>
        <dbReference type="ARBA" id="ARBA00022989"/>
    </source>
</evidence>
<dbReference type="PANTHER" id="PTHR11562">
    <property type="entry name" value="CATION EFFLUX PROTEIN/ ZINC TRANSPORTER"/>
    <property type="match status" value="1"/>
</dbReference>
<evidence type="ECO:0000313" key="12">
    <source>
        <dbReference type="EMBL" id="TMM51646.1"/>
    </source>
</evidence>
<proteinExistence type="inferred from homology"/>
<evidence type="ECO:0000256" key="4">
    <source>
        <dbReference type="ARBA" id="ARBA00022692"/>
    </source>
</evidence>
<dbReference type="Pfam" id="PF16916">
    <property type="entry name" value="ZT_dimer"/>
    <property type="match status" value="1"/>
</dbReference>
<evidence type="ECO:0000256" key="2">
    <source>
        <dbReference type="ARBA" id="ARBA00008873"/>
    </source>
</evidence>
<dbReference type="PANTHER" id="PTHR11562:SF17">
    <property type="entry name" value="RE54080P-RELATED"/>
    <property type="match status" value="1"/>
</dbReference>
<keyword evidence="5" id="KW-0864">Zinc transport</keyword>
<dbReference type="RefSeq" id="WP_138662721.1">
    <property type="nucleotide sequence ID" value="NZ_VANS01000003.1"/>
</dbReference>
<keyword evidence="4 9" id="KW-0812">Transmembrane</keyword>
<keyword evidence="8 9" id="KW-0472">Membrane</keyword>
<name>A0A5S3PCU3_9RHOB</name>
<protein>
    <submittedName>
        <fullName evidence="12">Cation transporter</fullName>
    </submittedName>
</protein>
<comment type="similarity">
    <text evidence="2">Belongs to the cation diffusion facilitator (CDF) transporter (TC 2.A.4) family. SLC30A subfamily.</text>
</comment>
<feature type="transmembrane region" description="Helical" evidence="9">
    <location>
        <begin position="152"/>
        <end position="174"/>
    </location>
</feature>
<keyword evidence="3" id="KW-0813">Transport</keyword>
<evidence type="ECO:0000259" key="11">
    <source>
        <dbReference type="Pfam" id="PF16916"/>
    </source>
</evidence>
<feature type="transmembrane region" description="Helical" evidence="9">
    <location>
        <begin position="116"/>
        <end position="140"/>
    </location>
</feature>
<keyword evidence="6 9" id="KW-1133">Transmembrane helix</keyword>
<evidence type="ECO:0000256" key="8">
    <source>
        <dbReference type="ARBA" id="ARBA00023136"/>
    </source>
</evidence>
<keyword evidence="13" id="KW-1185">Reference proteome</keyword>
<sequence length="300" mass="32058">MAHGLHSHADARRGDTRVAWAIAINMGLTVAQVAGGVLAGSLALIADALHNFSDAVALIIAYLARRIARQPADGRMTFGYGRIEPVAALVNYTTLVVIGLYLIYEAVLRLANPAPVAGWIIVLVAGVALAVDLGTAALTWRLSRSSTNIRAAFLHNLADALGSVAVILAGTIVLLWGWTWVDPAATLLIAGYILWQSLREMPGVVRILMLGSPPDIDTRQVIDAVSRVPGVASLHHVHVWMMGEHEPALDAHVVLDDGAAADEVRRAIRRIVADRYDIRHTTLETENGGDACAEPTEIGH</sequence>
<evidence type="ECO:0000313" key="13">
    <source>
        <dbReference type="Proteomes" id="UP000309550"/>
    </source>
</evidence>
<dbReference type="InterPro" id="IPR036837">
    <property type="entry name" value="Cation_efflux_CTD_sf"/>
</dbReference>
<feature type="domain" description="Cation efflux protein transmembrane" evidence="10">
    <location>
        <begin position="21"/>
        <end position="209"/>
    </location>
</feature>
<dbReference type="NCBIfam" id="TIGR01297">
    <property type="entry name" value="CDF"/>
    <property type="match status" value="1"/>
</dbReference>
<dbReference type="GO" id="GO:0005385">
    <property type="term" value="F:zinc ion transmembrane transporter activity"/>
    <property type="evidence" value="ECO:0007669"/>
    <property type="project" value="TreeGrafter"/>
</dbReference>
<comment type="caution">
    <text evidence="12">The sequence shown here is derived from an EMBL/GenBank/DDBJ whole genome shotgun (WGS) entry which is preliminary data.</text>
</comment>
<dbReference type="GO" id="GO:0005886">
    <property type="term" value="C:plasma membrane"/>
    <property type="evidence" value="ECO:0007669"/>
    <property type="project" value="TreeGrafter"/>
</dbReference>
<evidence type="ECO:0000256" key="5">
    <source>
        <dbReference type="ARBA" id="ARBA00022906"/>
    </source>
</evidence>
<keyword evidence="5" id="KW-0862">Zinc</keyword>
<evidence type="ECO:0000256" key="9">
    <source>
        <dbReference type="SAM" id="Phobius"/>
    </source>
</evidence>
<dbReference type="InterPro" id="IPR027470">
    <property type="entry name" value="Cation_efflux_CTD"/>
</dbReference>
<dbReference type="OrthoDB" id="9809646at2"/>
<dbReference type="Gene3D" id="1.20.1510.10">
    <property type="entry name" value="Cation efflux protein transmembrane domain"/>
    <property type="match status" value="1"/>
</dbReference>
<dbReference type="InterPro" id="IPR002524">
    <property type="entry name" value="Cation_efflux"/>
</dbReference>
<comment type="subcellular location">
    <subcellularLocation>
        <location evidence="1">Membrane</location>
        <topology evidence="1">Multi-pass membrane protein</topology>
    </subcellularLocation>
</comment>
<reference evidence="12 13" key="1">
    <citation type="submission" date="2019-05" db="EMBL/GenBank/DDBJ databases">
        <title>Sulfitobacter sabulilitoris sp. nov., isolated from a marine sand.</title>
        <authorList>
            <person name="Yoon J.-H."/>
        </authorList>
    </citation>
    <scope>NUCLEOTIDE SEQUENCE [LARGE SCALE GENOMIC DNA]</scope>
    <source>
        <strain evidence="12 13">HSMS-29</strain>
    </source>
</reference>
<accession>A0A5S3PCU3</accession>
<dbReference type="EMBL" id="VANS01000003">
    <property type="protein sequence ID" value="TMM51646.1"/>
    <property type="molecule type" value="Genomic_DNA"/>
</dbReference>
<dbReference type="Proteomes" id="UP000309550">
    <property type="component" value="Unassembled WGS sequence"/>
</dbReference>
<dbReference type="SUPFAM" id="SSF160240">
    <property type="entry name" value="Cation efflux protein cytoplasmic domain-like"/>
    <property type="match status" value="1"/>
</dbReference>
<feature type="domain" description="Cation efflux protein cytoplasmic" evidence="11">
    <location>
        <begin position="213"/>
        <end position="286"/>
    </location>
</feature>
<dbReference type="InterPro" id="IPR050681">
    <property type="entry name" value="CDF/SLC30A"/>
</dbReference>
<dbReference type="AlphaFoldDB" id="A0A5S3PCU3"/>
<dbReference type="SUPFAM" id="SSF161111">
    <property type="entry name" value="Cation efflux protein transmembrane domain-like"/>
    <property type="match status" value="1"/>
</dbReference>
<gene>
    <name evidence="12" type="ORF">FDT80_12870</name>
</gene>
<dbReference type="Pfam" id="PF01545">
    <property type="entry name" value="Cation_efflux"/>
    <property type="match status" value="1"/>
</dbReference>
<feature type="transmembrane region" description="Helical" evidence="9">
    <location>
        <begin position="20"/>
        <end position="42"/>
    </location>
</feature>
<evidence type="ECO:0000259" key="10">
    <source>
        <dbReference type="Pfam" id="PF01545"/>
    </source>
</evidence>
<feature type="transmembrane region" description="Helical" evidence="9">
    <location>
        <begin position="86"/>
        <end position="104"/>
    </location>
</feature>